<keyword evidence="3" id="KW-1185">Reference proteome</keyword>
<organism evidence="2 3">
    <name type="scientific">Endozoicomonas montiporae</name>
    <dbReference type="NCBI Taxonomy" id="1027273"/>
    <lineage>
        <taxon>Bacteria</taxon>
        <taxon>Pseudomonadati</taxon>
        <taxon>Pseudomonadota</taxon>
        <taxon>Gammaproteobacteria</taxon>
        <taxon>Oceanospirillales</taxon>
        <taxon>Endozoicomonadaceae</taxon>
        <taxon>Endozoicomonas</taxon>
    </lineage>
</organism>
<dbReference type="AlphaFoldDB" id="A0A081N8T4"/>
<dbReference type="GO" id="GO:0004803">
    <property type="term" value="F:transposase activity"/>
    <property type="evidence" value="ECO:0007669"/>
    <property type="project" value="InterPro"/>
</dbReference>
<dbReference type="eggNOG" id="ENOG502ZE0S">
    <property type="taxonomic scope" value="Bacteria"/>
</dbReference>
<comment type="caution">
    <text evidence="2">The sequence shown here is derived from an EMBL/GenBank/DDBJ whole genome shotgun (WGS) entry which is preliminary data.</text>
</comment>
<gene>
    <name evidence="2" type="ORF">GZ77_11345</name>
</gene>
<proteinExistence type="predicted"/>
<dbReference type="Pfam" id="PF04986">
    <property type="entry name" value="Y2_Tnp"/>
    <property type="match status" value="1"/>
</dbReference>
<dbReference type="GO" id="GO:0003677">
    <property type="term" value="F:DNA binding"/>
    <property type="evidence" value="ECO:0007669"/>
    <property type="project" value="InterPro"/>
</dbReference>
<name>A0A081N8T4_9GAMM</name>
<dbReference type="GO" id="GO:0006313">
    <property type="term" value="P:DNA transposition"/>
    <property type="evidence" value="ECO:0007669"/>
    <property type="project" value="InterPro"/>
</dbReference>
<sequence length="136" mass="16003">MSRLKHYDGKEVIFSYLNHATKQYLRFTSGVEDFIKRLVQHIPDKGFRMIRYYGFLATRVRSKLLPKVYDLLDQPERKAIPIRFPALMKSSFGVDPLECILCKSRMVMTGIVTRKTMAELRQCHERLALNRPIILQ</sequence>
<evidence type="ECO:0000313" key="2">
    <source>
        <dbReference type="EMBL" id="KEQ14857.1"/>
    </source>
</evidence>
<feature type="domain" description="Transposase IS801/IS1294" evidence="1">
    <location>
        <begin position="2"/>
        <end position="60"/>
    </location>
</feature>
<protein>
    <recommendedName>
        <fullName evidence="1">Transposase IS801/IS1294 domain-containing protein</fullName>
    </recommendedName>
</protein>
<dbReference type="Proteomes" id="UP000028006">
    <property type="component" value="Unassembled WGS sequence"/>
</dbReference>
<evidence type="ECO:0000313" key="3">
    <source>
        <dbReference type="Proteomes" id="UP000028006"/>
    </source>
</evidence>
<reference evidence="2 3" key="1">
    <citation type="submission" date="2014-06" db="EMBL/GenBank/DDBJ databases">
        <title>Whole Genome Sequences of Three Symbiotic Endozoicomonas Bacteria.</title>
        <authorList>
            <person name="Neave M.J."/>
            <person name="Apprill A."/>
            <person name="Voolstra C.R."/>
        </authorList>
    </citation>
    <scope>NUCLEOTIDE SEQUENCE [LARGE SCALE GENOMIC DNA]</scope>
    <source>
        <strain evidence="2 3">LMG 24815</strain>
    </source>
</reference>
<dbReference type="EMBL" id="JOKG01000002">
    <property type="protein sequence ID" value="KEQ14857.1"/>
    <property type="molecule type" value="Genomic_DNA"/>
</dbReference>
<accession>A0A081N8T4</accession>
<dbReference type="InterPro" id="IPR007069">
    <property type="entry name" value="Transposase_32"/>
</dbReference>
<evidence type="ECO:0000259" key="1">
    <source>
        <dbReference type="Pfam" id="PF04986"/>
    </source>
</evidence>